<reference evidence="3 4" key="2">
    <citation type="submission" date="2018-11" db="EMBL/GenBank/DDBJ databases">
        <authorList>
            <consortium name="Pathogen Informatics"/>
        </authorList>
    </citation>
    <scope>NUCLEOTIDE SEQUENCE [LARGE SCALE GENOMIC DNA]</scope>
</reference>
<gene>
    <name evidence="3" type="ORF">TASK_LOCUS486</name>
</gene>
<protein>
    <submittedName>
        <fullName evidence="5">SCP domain-containing protein</fullName>
    </submittedName>
</protein>
<keyword evidence="4" id="KW-1185">Reference proteome</keyword>
<dbReference type="PANTHER" id="PTHR10334">
    <property type="entry name" value="CYSTEINE-RICH SECRETORY PROTEIN-RELATED"/>
    <property type="match status" value="1"/>
</dbReference>
<dbReference type="SUPFAM" id="SSF55797">
    <property type="entry name" value="PR-1-like"/>
    <property type="match status" value="1"/>
</dbReference>
<evidence type="ECO:0000259" key="2">
    <source>
        <dbReference type="SMART" id="SM00198"/>
    </source>
</evidence>
<organism evidence="5">
    <name type="scientific">Taenia asiatica</name>
    <name type="common">Asian tapeworm</name>
    <dbReference type="NCBI Taxonomy" id="60517"/>
    <lineage>
        <taxon>Eukaryota</taxon>
        <taxon>Metazoa</taxon>
        <taxon>Spiralia</taxon>
        <taxon>Lophotrochozoa</taxon>
        <taxon>Platyhelminthes</taxon>
        <taxon>Cestoda</taxon>
        <taxon>Eucestoda</taxon>
        <taxon>Cyclophyllidea</taxon>
        <taxon>Taeniidae</taxon>
        <taxon>Taenia</taxon>
    </lineage>
</organism>
<dbReference type="WBParaSite" id="TASK_0000048501-mRNA-1">
    <property type="protein sequence ID" value="TASK_0000048501-mRNA-1"/>
    <property type="gene ID" value="TASK_0000048501"/>
</dbReference>
<reference evidence="5" key="1">
    <citation type="submission" date="2017-02" db="UniProtKB">
        <authorList>
            <consortium name="WormBaseParasite"/>
        </authorList>
    </citation>
    <scope>IDENTIFICATION</scope>
</reference>
<feature type="signal peptide" evidence="1">
    <location>
        <begin position="1"/>
        <end position="17"/>
    </location>
</feature>
<sequence length="163" mass="18820">MIKAAGLLTVLFVGAHALSNEDRKSILDFHTAVRERVRPRASNMMLMRYSKELENLAERWAKQCKYLYTDARQDLRYIGIGQNIAASGGVMPTVRWLANTWRLQAKHYTYSNNSCIPMRICRHYMQMVWADSTQLGCAVNRCDHMKPGWPPPVYYLVCQYSPA</sequence>
<dbReference type="Pfam" id="PF00188">
    <property type="entry name" value="CAP"/>
    <property type="match status" value="1"/>
</dbReference>
<feature type="domain" description="SCP" evidence="2">
    <location>
        <begin position="21"/>
        <end position="163"/>
    </location>
</feature>
<dbReference type="PRINTS" id="PR00837">
    <property type="entry name" value="V5TPXLIKE"/>
</dbReference>
<dbReference type="InterPro" id="IPR001283">
    <property type="entry name" value="CRISP-related"/>
</dbReference>
<dbReference type="Gene3D" id="3.40.33.10">
    <property type="entry name" value="CAP"/>
    <property type="match status" value="1"/>
</dbReference>
<keyword evidence="1" id="KW-0732">Signal</keyword>
<name>A0A0R3VTC9_TAEAS</name>
<accession>A0A0R3VTC9</accession>
<feature type="chain" id="PRO_5043132378" evidence="1">
    <location>
        <begin position="18"/>
        <end position="163"/>
    </location>
</feature>
<dbReference type="SMART" id="SM00198">
    <property type="entry name" value="SCP"/>
    <property type="match status" value="1"/>
</dbReference>
<evidence type="ECO:0000313" key="3">
    <source>
        <dbReference type="EMBL" id="VDK21059.1"/>
    </source>
</evidence>
<dbReference type="CDD" id="cd05380">
    <property type="entry name" value="CAP_euk"/>
    <property type="match status" value="1"/>
</dbReference>
<dbReference type="InterPro" id="IPR035940">
    <property type="entry name" value="CAP_sf"/>
</dbReference>
<dbReference type="InterPro" id="IPR014044">
    <property type="entry name" value="CAP_dom"/>
</dbReference>
<dbReference type="Proteomes" id="UP000282613">
    <property type="component" value="Unassembled WGS sequence"/>
</dbReference>
<proteinExistence type="predicted"/>
<evidence type="ECO:0000313" key="4">
    <source>
        <dbReference type="Proteomes" id="UP000282613"/>
    </source>
</evidence>
<dbReference type="OrthoDB" id="674273at2759"/>
<evidence type="ECO:0000256" key="1">
    <source>
        <dbReference type="SAM" id="SignalP"/>
    </source>
</evidence>
<dbReference type="EMBL" id="UYRS01000062">
    <property type="protein sequence ID" value="VDK21059.1"/>
    <property type="molecule type" value="Genomic_DNA"/>
</dbReference>
<dbReference type="AlphaFoldDB" id="A0A0R3VTC9"/>
<evidence type="ECO:0000313" key="5">
    <source>
        <dbReference type="WBParaSite" id="TASK_0000048501-mRNA-1"/>
    </source>
</evidence>